<dbReference type="InterPro" id="IPR017946">
    <property type="entry name" value="PLC-like_Pdiesterase_TIM-brl"/>
</dbReference>
<comment type="caution">
    <text evidence="2">The sequence shown here is derived from an EMBL/GenBank/DDBJ whole genome shotgun (WGS) entry which is preliminary data.</text>
</comment>
<feature type="chain" id="PRO_5002443106" evidence="1">
    <location>
        <begin position="29"/>
        <end position="309"/>
    </location>
</feature>
<evidence type="ECO:0000256" key="1">
    <source>
        <dbReference type="SAM" id="SignalP"/>
    </source>
</evidence>
<dbReference type="STRING" id="1403190.A0A0F0IEH4"/>
<dbReference type="InterPro" id="IPR051057">
    <property type="entry name" value="PI-PLC_domain"/>
</dbReference>
<dbReference type="SUPFAM" id="SSF51695">
    <property type="entry name" value="PLC-like phosphodiesterases"/>
    <property type="match status" value="1"/>
</dbReference>
<dbReference type="Proteomes" id="UP000033540">
    <property type="component" value="Unassembled WGS sequence"/>
</dbReference>
<dbReference type="EMBL" id="JZEE01000374">
    <property type="protein sequence ID" value="KJK65127.1"/>
    <property type="molecule type" value="Genomic_DNA"/>
</dbReference>
<dbReference type="Gene3D" id="3.20.20.190">
    <property type="entry name" value="Phosphatidylinositol (PI) phosphodiesterase"/>
    <property type="match status" value="1"/>
</dbReference>
<protein>
    <submittedName>
        <fullName evidence="2">Catalytic domain of PI-PLC X domain-containing protein</fullName>
    </submittedName>
</protein>
<dbReference type="PANTHER" id="PTHR13593">
    <property type="match status" value="1"/>
</dbReference>
<keyword evidence="1" id="KW-0732">Signal</keyword>
<proteinExistence type="predicted"/>
<evidence type="ECO:0000313" key="2">
    <source>
        <dbReference type="EMBL" id="KJK65127.1"/>
    </source>
</evidence>
<dbReference type="Pfam" id="PF26146">
    <property type="entry name" value="PI-PLC_X"/>
    <property type="match status" value="1"/>
</dbReference>
<evidence type="ECO:0000313" key="3">
    <source>
        <dbReference type="Proteomes" id="UP000033540"/>
    </source>
</evidence>
<reference evidence="2 3" key="1">
    <citation type="submission" date="2015-02" db="EMBL/GenBank/DDBJ databases">
        <title>Draft genome sequence of Aspergillus parasiticus SU-1.</title>
        <authorList>
            <person name="Yu J."/>
            <person name="Fedorova N."/>
            <person name="Yin Y."/>
            <person name="Losada L."/>
            <person name="Zafar N."/>
            <person name="Taujale R."/>
            <person name="Ehrlich K.C."/>
            <person name="Bhatnagar D."/>
            <person name="Cleveland T.E."/>
            <person name="Bennett J.W."/>
            <person name="Nierman W.C."/>
        </authorList>
    </citation>
    <scope>NUCLEOTIDE SEQUENCE [LARGE SCALE GENOMIC DNA]</scope>
    <source>
        <strain evidence="3">ATCC 56775 / NRRL 5862 / SRRC 143 / SU-1</strain>
    </source>
</reference>
<accession>A0A0F0IEH4</accession>
<dbReference type="OrthoDB" id="7984201at2759"/>
<sequence length="309" mass="33578">MPSNKHPILSYILLPLLLSLSTIQIVQCAPSTCNGQSTFCTRKYSNITQLGAHDSPFVGPLPQHNQNLEVTEQLDLGIRFLQGQTHKALDNANTIQLCHTSCLLEDAGTLESFLGTVKTWLDSHPDDVVTLLLTNGDGFPVSRFDEVFASAGVKDYAFVPSSSPDVLAMDSWPTLGDLISTGKRLVVFLDYGADTKSVPYILDEFGYFFETPYDVTDASFPNCSIDRPSGASADGRMYIVNHFLDVNVLGVLVPDRIRAPKTNAVSGNGSIGAQSDLCRSLYKRLPNVVLADFVDQGEVMKAQNALNGV</sequence>
<feature type="signal peptide" evidence="1">
    <location>
        <begin position="1"/>
        <end position="28"/>
    </location>
</feature>
<gene>
    <name evidence="2" type="ORF">P875_00010606</name>
</gene>
<organism evidence="2 3">
    <name type="scientific">Aspergillus parasiticus (strain ATCC 56775 / NRRL 5862 / SRRC 143 / SU-1)</name>
    <dbReference type="NCBI Taxonomy" id="1403190"/>
    <lineage>
        <taxon>Eukaryota</taxon>
        <taxon>Fungi</taxon>
        <taxon>Dikarya</taxon>
        <taxon>Ascomycota</taxon>
        <taxon>Pezizomycotina</taxon>
        <taxon>Eurotiomycetes</taxon>
        <taxon>Eurotiomycetidae</taxon>
        <taxon>Eurotiales</taxon>
        <taxon>Aspergillaceae</taxon>
        <taxon>Aspergillus</taxon>
        <taxon>Aspergillus subgen. Circumdati</taxon>
    </lineage>
</organism>
<dbReference type="GO" id="GO:0008081">
    <property type="term" value="F:phosphoric diester hydrolase activity"/>
    <property type="evidence" value="ECO:0007669"/>
    <property type="project" value="InterPro"/>
</dbReference>
<name>A0A0F0IEH4_ASPPU</name>
<dbReference type="PANTHER" id="PTHR13593:SF146">
    <property type="entry name" value="PLC-LIKE PHOSPHODIESTERASE"/>
    <property type="match status" value="1"/>
</dbReference>
<dbReference type="AlphaFoldDB" id="A0A0F0IEH4"/>
<dbReference type="GO" id="GO:0006629">
    <property type="term" value="P:lipid metabolic process"/>
    <property type="evidence" value="ECO:0007669"/>
    <property type="project" value="InterPro"/>
</dbReference>